<evidence type="ECO:0000313" key="47">
    <source>
        <dbReference type="EMBL" id="QAV42366.1"/>
    </source>
</evidence>
<dbReference type="Proteomes" id="UP000293333">
    <property type="component" value="Segment"/>
</dbReference>
<dbReference type="Proteomes" id="UP000293012">
    <property type="component" value="Segment"/>
</dbReference>
<evidence type="ECO:0000313" key="37">
    <source>
        <dbReference type="EMBL" id="QAV40000.1"/>
    </source>
</evidence>
<dbReference type="EMBL" id="MK388128">
    <property type="protein sequence ID" value="QAV40338.1"/>
    <property type="molecule type" value="Genomic_DNA"/>
</dbReference>
<evidence type="ECO:0000313" key="55">
    <source>
        <dbReference type="Proteomes" id="UP000160630"/>
    </source>
</evidence>
<dbReference type="GeneID" id="932050"/>
<dbReference type="Proteomes" id="UP000293298">
    <property type="component" value="Segment"/>
</dbReference>
<evidence type="ECO:0000313" key="52">
    <source>
        <dbReference type="EMBL" id="QCO69488.1"/>
    </source>
</evidence>
<dbReference type="RefSeq" id="NP_051824.1">
    <property type="nucleotide sequence ID" value="NC_001132.2"/>
</dbReference>
<dbReference type="EMBL" id="MK388112">
    <property type="protein sequence ID" value="QAV37634.1"/>
    <property type="molecule type" value="Genomic_DNA"/>
</dbReference>
<evidence type="ECO:0000313" key="33">
    <source>
        <dbReference type="EMBL" id="QAV38817.1"/>
    </source>
</evidence>
<evidence type="ECO:0000313" key="58">
    <source>
        <dbReference type="Proteomes" id="UP000299834"/>
    </source>
</evidence>
<evidence type="ECO:0000313" key="49">
    <source>
        <dbReference type="EMBL" id="QAV42704.1"/>
    </source>
</evidence>
<evidence type="ECO:0000313" key="35">
    <source>
        <dbReference type="EMBL" id="QAV39493.1"/>
    </source>
</evidence>
<dbReference type="Proteomes" id="UP000294116">
    <property type="component" value="Genome"/>
</dbReference>
<dbReference type="EMBL" id="MK388095">
    <property type="protein sequence ID" value="QAV34761.1"/>
    <property type="molecule type" value="Genomic_DNA"/>
</dbReference>
<dbReference type="Proteomes" id="UP000294984">
    <property type="component" value="Genome"/>
</dbReference>
<dbReference type="Proteomes" id="UP000294048">
    <property type="component" value="Segment"/>
</dbReference>
<evidence type="ECO:0000313" key="41">
    <source>
        <dbReference type="EMBL" id="QAV41352.1"/>
    </source>
</evidence>
<dbReference type="Proteomes" id="UP000294249">
    <property type="component" value="Segment"/>
</dbReference>
<evidence type="ECO:0000256" key="2">
    <source>
        <dbReference type="ARBA" id="ARBA00022506"/>
    </source>
</evidence>
<organism evidence="13 54">
    <name type="scientific">Myxoma virus</name>
    <dbReference type="NCBI Taxonomy" id="10273"/>
    <lineage>
        <taxon>Viruses</taxon>
        <taxon>Varidnaviria</taxon>
        <taxon>Bamfordvirae</taxon>
        <taxon>Nucleocytoviricota</taxon>
        <taxon>Pokkesviricetes</taxon>
        <taxon>Chitovirales</taxon>
        <taxon>Poxviridae</taxon>
        <taxon>Chordopoxvirinae</taxon>
        <taxon>Leporipoxvirus</taxon>
        <taxon>Leporipoxvirus myxoma</taxon>
    </lineage>
</organism>
<evidence type="ECO:0000256" key="11">
    <source>
        <dbReference type="ARBA" id="ARBA00023296"/>
    </source>
</evidence>
<evidence type="ECO:0000313" key="51">
    <source>
        <dbReference type="EMBL" id="QAV43042.1"/>
    </source>
</evidence>
<dbReference type="Proteomes" id="UP000291454">
    <property type="component" value="Genome"/>
</dbReference>
<dbReference type="Proteomes" id="UP000293069">
    <property type="component" value="Segment"/>
</dbReference>
<evidence type="ECO:0000313" key="28">
    <source>
        <dbReference type="EMBL" id="QAV37972.1"/>
    </source>
</evidence>
<evidence type="ECO:0000313" key="54">
    <source>
        <dbReference type="Proteomes" id="UP000158288"/>
    </source>
</evidence>
<name>E2CZJ9_9POXV</name>
<evidence type="ECO:0000256" key="8">
    <source>
        <dbReference type="ARBA" id="ARBA00022989"/>
    </source>
</evidence>
<dbReference type="Proteomes" id="UP000291211">
    <property type="component" value="Genome"/>
</dbReference>
<dbReference type="EMBL" id="MK388137">
    <property type="protein sequence ID" value="QAV41859.1"/>
    <property type="molecule type" value="Genomic_DNA"/>
</dbReference>
<keyword evidence="9" id="KW-0472">Membrane</keyword>
<dbReference type="EMBL" id="MK388134">
    <property type="protein sequence ID" value="QAV41352.1"/>
    <property type="molecule type" value="Genomic_DNA"/>
</dbReference>
<dbReference type="Proteomes" id="UP000293088">
    <property type="component" value="Segment"/>
</dbReference>
<reference evidence="13 54" key="2">
    <citation type="journal article" date="2011" name="Emerg. Infect. Dis.">
        <title>Genome sequence of SG33 strain and recombination between wild-type and vaccine myxoma viruses.</title>
        <authorList>
            <person name="Camus-Bouclainville C."/>
            <person name="Gretillat M."/>
            <person name="Py R."/>
            <person name="Gelfi J."/>
            <person name="Guerin J.L."/>
            <person name="Bertagnoli S."/>
        </authorList>
    </citation>
    <scope>NUCLEOTIDE SEQUENCE [LARGE SCALE GENOMIC DNA]</scope>
    <source>
        <strain evidence="13">SG33</strain>
    </source>
</reference>
<dbReference type="EMBL" id="MK388097">
    <property type="protein sequence ID" value="QAV35099.1"/>
    <property type="molecule type" value="Genomic_DNA"/>
</dbReference>
<dbReference type="EMBL" id="MK388133">
    <property type="protein sequence ID" value="QAV41183.1"/>
    <property type="molecule type" value="Genomic_DNA"/>
</dbReference>
<dbReference type="EMBL" id="MK388141">
    <property type="protein sequence ID" value="QAV42535.1"/>
    <property type="molecule type" value="Genomic_DNA"/>
</dbReference>
<comment type="subcellular location">
    <subcellularLocation>
        <location evidence="1">Virion membrane</location>
        <topology evidence="1">Single-pass type III membrane protein</topology>
    </subcellularLocation>
</comment>
<dbReference type="Proteomes" id="UP000292676">
    <property type="component" value="Segment"/>
</dbReference>
<dbReference type="Proteomes" id="UP000293723">
    <property type="component" value="Segment"/>
</dbReference>
<dbReference type="Proteomes" id="UP000291359">
    <property type="component" value="Segment"/>
</dbReference>
<evidence type="ECO:0000256" key="1">
    <source>
        <dbReference type="ARBA" id="ARBA00004462"/>
    </source>
</evidence>
<evidence type="ECO:0000313" key="13">
    <source>
        <dbReference type="EMBL" id="ADK63750.1"/>
    </source>
</evidence>
<evidence type="ECO:0000313" key="36">
    <source>
        <dbReference type="EMBL" id="QAV39662.1"/>
    </source>
</evidence>
<dbReference type="GO" id="GO:0055036">
    <property type="term" value="C:virion membrane"/>
    <property type="evidence" value="ECO:0007669"/>
    <property type="project" value="UniProtKB-SubCell"/>
</dbReference>
<dbReference type="Proteomes" id="UP000293529">
    <property type="component" value="Segment"/>
</dbReference>
<evidence type="ECO:0000313" key="56">
    <source>
        <dbReference type="Proteomes" id="UP000291083"/>
    </source>
</evidence>
<dbReference type="EMBL" id="MK388123">
    <property type="protein sequence ID" value="QAV39493.1"/>
    <property type="molecule type" value="Genomic_DNA"/>
</dbReference>
<evidence type="ECO:0000313" key="31">
    <source>
        <dbReference type="EMBL" id="QAV38479.1"/>
    </source>
</evidence>
<keyword evidence="4" id="KW-0812">Transmembrane</keyword>
<dbReference type="Proteomes" id="UP000291628">
    <property type="component" value="Segment"/>
</dbReference>
<dbReference type="EMBL" id="MK388096">
    <property type="protein sequence ID" value="QAV34930.1"/>
    <property type="molecule type" value="Genomic_DNA"/>
</dbReference>
<dbReference type="EMBL" id="MK388117">
    <property type="protein sequence ID" value="QAV38479.1"/>
    <property type="molecule type" value="Genomic_DNA"/>
</dbReference>
<dbReference type="Proteomes" id="UP000293058">
    <property type="component" value="Genome"/>
</dbReference>
<dbReference type="EMBL" id="MK388124">
    <property type="protein sequence ID" value="QAV39662.1"/>
    <property type="molecule type" value="Genomic_DNA"/>
</dbReference>
<dbReference type="EMBL" id="MK388101">
    <property type="protein sequence ID" value="QAV35775.1"/>
    <property type="molecule type" value="Genomic_DNA"/>
</dbReference>
<evidence type="ECO:0000313" key="21">
    <source>
        <dbReference type="EMBL" id="QAV35606.1"/>
    </source>
</evidence>
<dbReference type="Proteomes" id="UP000291891">
    <property type="component" value="Segment"/>
</dbReference>
<dbReference type="EMBL" id="JX565566">
    <property type="protein sequence ID" value="AFU77711.1"/>
    <property type="molecule type" value="Genomic_DNA"/>
</dbReference>
<evidence type="ECO:0000313" key="39">
    <source>
        <dbReference type="EMBL" id="QAV40338.1"/>
    </source>
</evidence>
<dbReference type="EMBL" id="MK388142">
    <property type="protein sequence ID" value="QAV42704.1"/>
    <property type="molecule type" value="Genomic_DNA"/>
</dbReference>
<dbReference type="Proteomes" id="UP000293687">
    <property type="component" value="Segment"/>
</dbReference>
<dbReference type="GO" id="GO:0019031">
    <property type="term" value="C:viral envelope"/>
    <property type="evidence" value="ECO:0007669"/>
    <property type="project" value="UniProtKB-KW"/>
</dbReference>
<dbReference type="EMBL" id="MK388102">
    <property type="protein sequence ID" value="QAV35944.1"/>
    <property type="molecule type" value="Genomic_DNA"/>
</dbReference>
<evidence type="ECO:0000313" key="38">
    <source>
        <dbReference type="EMBL" id="QAV40169.1"/>
    </source>
</evidence>
<dbReference type="EMBL" id="MK388104">
    <property type="protein sequence ID" value="QAV36282.1"/>
    <property type="molecule type" value="Genomic_DNA"/>
</dbReference>
<dbReference type="Proteomes" id="UP000291149">
    <property type="component" value="Segment"/>
</dbReference>
<evidence type="ECO:0000256" key="5">
    <source>
        <dbReference type="ARBA" id="ARBA00022844"/>
    </source>
</evidence>
<dbReference type="Proteomes" id="UP000293155">
    <property type="component" value="Genome"/>
</dbReference>
<gene>
    <name evidence="13 17" type="ORF">m110L</name>
</gene>
<dbReference type="EMBL" id="MK388132">
    <property type="protein sequence ID" value="QAV41014.1"/>
    <property type="molecule type" value="Genomic_DNA"/>
</dbReference>
<proteinExistence type="predicted"/>
<dbReference type="Proteomes" id="UP000158288">
    <property type="component" value="Segment"/>
</dbReference>
<evidence type="ECO:0000313" key="46">
    <source>
        <dbReference type="EMBL" id="QAV42197.1"/>
    </source>
</evidence>
<dbReference type="Proteomes" id="UP000292684">
    <property type="component" value="Segment"/>
</dbReference>
<dbReference type="EMBL" id="MK388130">
    <property type="protein sequence ID" value="QAV40676.1"/>
    <property type="molecule type" value="Genomic_DNA"/>
</dbReference>
<dbReference type="EMBL" id="EU552530">
    <property type="protein sequence ID" value="ACB28733.1"/>
    <property type="molecule type" value="Genomic_DNA"/>
</dbReference>
<dbReference type="EMBL" id="MK388120">
    <property type="protein sequence ID" value="QAV38986.1"/>
    <property type="molecule type" value="Genomic_DNA"/>
</dbReference>
<keyword evidence="8" id="KW-1133">Transmembrane helix</keyword>
<dbReference type="EMBL" id="MK388100">
    <property type="protein sequence ID" value="QAV35606.1"/>
    <property type="molecule type" value="Genomic_DNA"/>
</dbReference>
<evidence type="ECO:0000256" key="4">
    <source>
        <dbReference type="ARBA" id="ARBA00022692"/>
    </source>
</evidence>
<reference evidence="14 53" key="3">
    <citation type="journal article" date="2012" name="PLoS Pathog.">
        <title>Evolutionary history and attenuation of myxoma virus on two continents.</title>
        <authorList>
            <person name="Kerr P.J."/>
            <person name="Ghedin E."/>
            <person name="Depasse J.V."/>
            <person name="Fitch A."/>
            <person name="Cattadori I.M."/>
            <person name="Hudson P.J."/>
            <person name="Tscharke D.C."/>
            <person name="Read A.F."/>
            <person name="Holmes E.C."/>
        </authorList>
    </citation>
    <scope>NUCLEOTIDE SEQUENCE [LARGE SCALE GENOMIC DNA]</scope>
    <source>
        <strain evidence="14">England/Cornwall/4-54/1</strain>
    </source>
</reference>
<keyword evidence="6" id="KW-0261">Viral envelope protein</keyword>
<dbReference type="EMBL" id="MK388099">
    <property type="protein sequence ID" value="QAV35437.1"/>
    <property type="molecule type" value="Genomic_DNA"/>
</dbReference>
<dbReference type="InterPro" id="IPR007987">
    <property type="entry name" value="Poxvirus_A21"/>
</dbReference>
<evidence type="ECO:0000313" key="25">
    <source>
        <dbReference type="EMBL" id="QAV36958.1"/>
    </source>
</evidence>
<dbReference type="EMBL" id="MK388108">
    <property type="protein sequence ID" value="QAV36958.1"/>
    <property type="molecule type" value="Genomic_DNA"/>
</dbReference>
<evidence type="ECO:0000313" key="12">
    <source>
        <dbReference type="EMBL" id="ACB28733.1"/>
    </source>
</evidence>
<dbReference type="EMBL" id="MK388138">
    <property type="protein sequence ID" value="QAV42028.1"/>
    <property type="molecule type" value="Genomic_DNA"/>
</dbReference>
<dbReference type="EMBL" id="MK388103">
    <property type="protein sequence ID" value="QAV36113.1"/>
    <property type="molecule type" value="Genomic_DNA"/>
</dbReference>
<dbReference type="Proteomes" id="UP000293753">
    <property type="component" value="Genome"/>
</dbReference>
<dbReference type="EMBL" id="MK388126">
    <property type="protein sequence ID" value="QAV40000.1"/>
    <property type="molecule type" value="Genomic_DNA"/>
</dbReference>
<dbReference type="GO" id="GO:0039663">
    <property type="term" value="P:membrane fusion involved in viral entry into host cell"/>
    <property type="evidence" value="ECO:0007669"/>
    <property type="project" value="UniProtKB-KW"/>
</dbReference>
<dbReference type="Proteomes" id="UP000160630">
    <property type="component" value="Segment"/>
</dbReference>
<evidence type="ECO:0000313" key="17">
    <source>
        <dbReference type="EMBL" id="QAV34761.1"/>
    </source>
</evidence>
<evidence type="ECO:0000313" key="24">
    <source>
        <dbReference type="EMBL" id="QAV36789.1"/>
    </source>
</evidence>
<dbReference type="EMBL" id="MK388105">
    <property type="protein sequence ID" value="QAV36451.1"/>
    <property type="molecule type" value="Genomic_DNA"/>
</dbReference>
<reference evidence="56 57" key="4">
    <citation type="journal article" date="2019" name="J. Virol.">
        <title>Punctuated evolution of myxoma virus: rapid and disjunct evolution of a recent viral lineage in Australia.</title>
        <authorList>
            <person name="Eden J.-S."/>
            <person name="Kerr P.J."/>
            <person name="Holmes E.C."/>
        </authorList>
    </citation>
    <scope>NUCLEOTIDE SEQUENCE [LARGE SCALE GENOMIC DNA]</scope>
    <source>
        <strain evidence="27">Aust/ACT/Acton/07-2008</strain>
        <strain evidence="25">Aust/ACT/Acton/12-2012</strain>
        <strain evidence="24">Aust/ACT/Mulligans Flat</strain>
        <strain evidence="17">Aust/ACT/Mulligans Flat/04-2013/1</strain>
        <strain evidence="15">Aust/ACT/Mulligans Flat/04-2013/2</strain>
        <strain evidence="22">Aust/NSW/Avenel/11-1990</strain>
        <strain evidence="31">Aust/NSW/Carwoola/12-2014</strain>
        <strain evidence="32">Aust/NSW/Deniliquin/02-2015</strain>
        <strain evidence="18">Aust/NSW/Euchareena</strain>
        <strain evidence="35">Aust/SA/ABC Range/12-2014</strain>
        <strain evidence="21">Aust/SA/Adelaide Hills/05-2012</strain>
        <strain evidence="47">Aust/SA/Brooklyn Park/05-2016</strain>
        <strain evidence="16">Aust/SA/Coomandook/12-2013</strain>
        <strain evidence="46">Aust/SA/Echunga/05-2016</strain>
        <strain evidence="40">Aust/SA/Flinders Ranges/12-2015/1</strain>
        <strain evidence="41">Aust/SA/Flinders Ranges/12-2015/2</strain>
        <strain evidence="43">Aust/SA/Kangarilla/09-2015</strain>
        <strain evidence="48">Aust/SA/Lameroo/04-2016</strain>
        <strain evidence="28">Aust/SA/Monarto Zoo/11-2013</strain>
        <strain evidence="33">Aust/SA/Mt Gambier/01-2015</strain>
        <strain evidence="50">Aust/SA/Mt Gambier/03-2015</strain>
        <strain evidence="42">Aust/SA/Mt Gambier/09-2015</strain>
        <strain evidence="49">Aust/SA/Olympic Dam/08-2015</strain>
        <strain evidence="51">Aust/SA/Port Augusta/10-2014</strain>
        <strain evidence="37">Aust/SA/Pukatja/03-2016</strain>
        <strain evidence="34">Aust/SA/Qualco/01-2015</strain>
        <strain evidence="38">Aust/SA/Quorn/03-2016</strain>
        <strain evidence="39">Aust/SA/Sandy Creek/04-2016</strain>
        <strain evidence="44">Aust/SA/Stewarts Range Rd/09-2015</strain>
        <strain evidence="19">Aust/SA/Turretfield</strain>
        <strain evidence="45">Aust/SA/Waterfall Gully/09-2015</strain>
        <strain evidence="36">Aust/SA/Wilpena/11-2014</strain>
        <strain evidence="23">Aust/Vic/Hattah/10-2012</strain>
        <strain evidence="26">Aust/Vic/Hoppers Crossing/03-2012</strain>
        <strain evidence="20">Aust/Vic/Wonga Park/03-2012</strain>
        <strain evidence="30">MYXV/AUS/1949</strain>
        <strain evidence="29">SLS/AUS/1956</strain>
    </source>
</reference>
<keyword evidence="7" id="KW-0735">Signal-anchor</keyword>
<dbReference type="Proteomes" id="UP000292406">
    <property type="component" value="Segment"/>
</dbReference>
<keyword evidence="5" id="KW-0946">Virion</keyword>
<evidence type="ECO:0000313" key="40">
    <source>
        <dbReference type="EMBL" id="QAV41183.1"/>
    </source>
</evidence>
<accession>E2CZJ9</accession>
<dbReference type="Proteomes" id="UP000291083">
    <property type="component" value="Segment"/>
</dbReference>
<dbReference type="EMBL" id="MK388106">
    <property type="protein sequence ID" value="QAV36620.1"/>
    <property type="molecule type" value="Genomic_DNA"/>
</dbReference>
<dbReference type="EMBL" id="MK388094">
    <property type="protein sequence ID" value="QAV34592.1"/>
    <property type="molecule type" value="Genomic_DNA"/>
</dbReference>
<evidence type="ECO:0000256" key="3">
    <source>
        <dbReference type="ARBA" id="ARBA00022595"/>
    </source>
</evidence>
<dbReference type="Proteomes" id="UP000291087">
    <property type="component" value="Segment"/>
</dbReference>
<evidence type="ECO:0000313" key="32">
    <source>
        <dbReference type="EMBL" id="QAV38648.1"/>
    </source>
</evidence>
<dbReference type="Proteomes" id="UP000292598">
    <property type="component" value="Segment"/>
</dbReference>
<reference evidence="12 55" key="1">
    <citation type="journal article" date="2009" name="J. Virol.">
        <title>Genome comparison of a nonpathogenic myxoma virus field strain with its ancestor, the virulent Lausanne strain.</title>
        <authorList>
            <person name="Morales M."/>
            <person name="Ramirez M.A."/>
            <person name="Cano M.J."/>
            <person name="Parraga M."/>
            <person name="Castilla J."/>
            <person name="Perez-Ordoyo L.I."/>
            <person name="Torres J.M."/>
            <person name="Barcena J."/>
        </authorList>
    </citation>
    <scope>NUCLEOTIDE SEQUENCE [LARGE SCALE GENOMIC DNA]</scope>
    <source>
        <strain evidence="12">6918</strain>
    </source>
</reference>
<evidence type="ECO:0000256" key="9">
    <source>
        <dbReference type="ARBA" id="ARBA00023136"/>
    </source>
</evidence>
<keyword evidence="11" id="KW-1160">Virus entry into host cell</keyword>
<dbReference type="EMBL" id="MK388107">
    <property type="protein sequence ID" value="QAV36789.1"/>
    <property type="molecule type" value="Genomic_DNA"/>
</dbReference>
<dbReference type="EMBL" id="MK388116">
    <property type="protein sequence ID" value="QAV38310.1"/>
    <property type="molecule type" value="Genomic_DNA"/>
</dbReference>
<dbReference type="EMBL" id="MK388127">
    <property type="protein sequence ID" value="QAV40169.1"/>
    <property type="molecule type" value="Genomic_DNA"/>
</dbReference>
<evidence type="ECO:0000313" key="23">
    <source>
        <dbReference type="EMBL" id="QAV36451.1"/>
    </source>
</evidence>
<dbReference type="EMBL" id="MK388113">
    <property type="protein sequence ID" value="QAV37803.1"/>
    <property type="molecule type" value="Genomic_DNA"/>
</dbReference>
<dbReference type="EMBL" id="MK388139">
    <property type="protein sequence ID" value="QAV42197.1"/>
    <property type="molecule type" value="Genomic_DNA"/>
</dbReference>
<dbReference type="OrthoDB" id="24842at10239"/>
<evidence type="ECO:0000313" key="34">
    <source>
        <dbReference type="EMBL" id="QAV38986.1"/>
    </source>
</evidence>
<evidence type="ECO:0000313" key="53">
    <source>
        <dbReference type="Proteomes" id="UP000096711"/>
    </source>
</evidence>
<dbReference type="EMBL" id="MK388114">
    <property type="protein sequence ID" value="QAV37972.1"/>
    <property type="molecule type" value="Genomic_DNA"/>
</dbReference>
<evidence type="ECO:0000313" key="16">
    <source>
        <dbReference type="EMBL" id="QAV34592.1"/>
    </source>
</evidence>
<evidence type="ECO:0000313" key="45">
    <source>
        <dbReference type="EMBL" id="QAV42028.1"/>
    </source>
</evidence>
<dbReference type="EMBL" id="MK388115">
    <property type="protein sequence ID" value="QAV38141.1"/>
    <property type="molecule type" value="Genomic_DNA"/>
</dbReference>
<dbReference type="Proteomes" id="UP000294008">
    <property type="component" value="Genome"/>
</dbReference>
<evidence type="ECO:0000313" key="27">
    <source>
        <dbReference type="EMBL" id="QAV37634.1"/>
    </source>
</evidence>
<dbReference type="Proteomes" id="UP000292322">
    <property type="component" value="Segment"/>
</dbReference>
<dbReference type="Proteomes" id="UP000293008">
    <property type="component" value="Segment"/>
</dbReference>
<dbReference type="Proteomes" id="UP000293947">
    <property type="component" value="Genome"/>
</dbReference>
<evidence type="ECO:0000313" key="44">
    <source>
        <dbReference type="EMBL" id="QAV41859.1"/>
    </source>
</evidence>
<dbReference type="Proteomes" id="UP000291100">
    <property type="component" value="Genome"/>
</dbReference>
<dbReference type="EMBL" id="MK388129">
    <property type="protein sequence ID" value="QAV40507.1"/>
    <property type="molecule type" value="Genomic_DNA"/>
</dbReference>
<dbReference type="Proteomes" id="UP000293894">
    <property type="component" value="Genome"/>
</dbReference>
<dbReference type="Proteomes" id="UP000293478">
    <property type="component" value="Segment"/>
</dbReference>
<keyword evidence="2" id="KW-1168">Fusion of virus membrane with host membrane</keyword>
<dbReference type="GO" id="GO:0046718">
    <property type="term" value="P:symbiont entry into host cell"/>
    <property type="evidence" value="ECO:0007669"/>
    <property type="project" value="UniProtKB-KW"/>
</dbReference>
<dbReference type="Proteomes" id="UP000291627">
    <property type="component" value="Segment"/>
</dbReference>
<sequence length="113" mass="13164">MITLFLVLCYFILIFNIIVPAISEKMRKEYDAYLKYAHLKKDAVCVDDRLFTYDFKTSGVVAKMFIDSNGKPLPCSRTRDIRSNNAIYCDNDENVLDFRKSCSKAYLDLFFTT</sequence>
<dbReference type="Proteomes" id="UP000291608">
    <property type="component" value="Segment"/>
</dbReference>
<evidence type="ECO:0000313" key="20">
    <source>
        <dbReference type="EMBL" id="QAV35437.1"/>
    </source>
</evidence>
<dbReference type="Proteomes" id="UP000291290">
    <property type="component" value="Segment"/>
</dbReference>
<dbReference type="Proteomes" id="UP000096711">
    <property type="component" value="Segment"/>
</dbReference>
<dbReference type="EMBL" id="MK388093">
    <property type="protein sequence ID" value="QAV34423.1"/>
    <property type="molecule type" value="Genomic_DNA"/>
</dbReference>
<dbReference type="KEGG" id="vg:932050"/>
<dbReference type="Proteomes" id="UP000291093">
    <property type="component" value="Segment"/>
</dbReference>
<evidence type="ECO:0000313" key="48">
    <source>
        <dbReference type="EMBL" id="QAV42535.1"/>
    </source>
</evidence>
<evidence type="ECO:0000313" key="50">
    <source>
        <dbReference type="EMBL" id="QAV42873.1"/>
    </source>
</evidence>
<dbReference type="Proteomes" id="UP000292892">
    <property type="component" value="Genome"/>
</dbReference>
<evidence type="ECO:0000313" key="43">
    <source>
        <dbReference type="EMBL" id="QAV41690.1"/>
    </source>
</evidence>
<dbReference type="EMBL" id="MK388144">
    <property type="protein sequence ID" value="QAV43042.1"/>
    <property type="molecule type" value="Genomic_DNA"/>
</dbReference>
<dbReference type="EMBL" id="MK388118">
    <property type="protein sequence ID" value="QAV38648.1"/>
    <property type="molecule type" value="Genomic_DNA"/>
</dbReference>
<keyword evidence="3" id="KW-1162">Viral penetration into host cytoplasm</keyword>
<dbReference type="Proteomes" id="UP000292368">
    <property type="component" value="Segment"/>
</dbReference>
<dbReference type="EMBL" id="MK388140">
    <property type="protein sequence ID" value="QAV42366.1"/>
    <property type="molecule type" value="Genomic_DNA"/>
</dbReference>
<dbReference type="Proteomes" id="UP000293991">
    <property type="component" value="Segment"/>
</dbReference>
<dbReference type="Proteomes" id="UP000293046">
    <property type="component" value="Segment"/>
</dbReference>
<dbReference type="EMBL" id="MK388111">
    <property type="protein sequence ID" value="QAV37465.1"/>
    <property type="molecule type" value="Genomic_DNA"/>
</dbReference>
<dbReference type="EMBL" id="MK388135">
    <property type="protein sequence ID" value="QAV41521.1"/>
    <property type="molecule type" value="Genomic_DNA"/>
</dbReference>
<dbReference type="Proteomes" id="UP000291566">
    <property type="component" value="Segment"/>
</dbReference>
<dbReference type="Proteomes" id="UP000299834">
    <property type="component" value="Segment"/>
</dbReference>
<dbReference type="Proteomes" id="UP000291536">
    <property type="component" value="Genome"/>
</dbReference>
<evidence type="ECO:0000313" key="15">
    <source>
        <dbReference type="EMBL" id="QAV34423.1"/>
    </source>
</evidence>
<dbReference type="Proteomes" id="UP000294146">
    <property type="component" value="Segment"/>
</dbReference>
<evidence type="ECO:0000313" key="42">
    <source>
        <dbReference type="EMBL" id="QAV41521.1"/>
    </source>
</evidence>
<dbReference type="EMBL" id="MK388119">
    <property type="protein sequence ID" value="QAV38817.1"/>
    <property type="molecule type" value="Genomic_DNA"/>
</dbReference>
<dbReference type="Proteomes" id="UP000294706">
    <property type="component" value="Segment"/>
</dbReference>
<dbReference type="Proteomes" id="UP000294127">
    <property type="component" value="Segment"/>
</dbReference>
<evidence type="ECO:0000256" key="7">
    <source>
        <dbReference type="ARBA" id="ARBA00022968"/>
    </source>
</evidence>
<evidence type="ECO:0000313" key="18">
    <source>
        <dbReference type="EMBL" id="QAV34930.1"/>
    </source>
</evidence>
<evidence type="ECO:0000313" key="19">
    <source>
        <dbReference type="EMBL" id="QAV35099.1"/>
    </source>
</evidence>
<reference evidence="52 58" key="5">
    <citation type="submission" date="2019-04" db="EMBL/GenBank/DDBJ databases">
        <title>Identification of a recombinant Myxoma virus infecting Iberian hare.</title>
        <authorList>
            <person name="Agueda-Pinto A."/>
            <person name="Lemos de Matos A."/>
            <person name="Abrantes M."/>
            <person name="Kraberger S."/>
            <person name="Gortazar C."/>
            <person name="McFadden G."/>
            <person name="Varsani A."/>
            <person name="Esteves P.J."/>
        </authorList>
    </citation>
    <scope>NUCLEOTIDE SEQUENCE [LARGE SCALE GENOMIC DNA]</scope>
    <source>
        <strain evidence="52">Toledo</strain>
    </source>
</reference>
<dbReference type="EMBL" id="MK388136">
    <property type="protein sequence ID" value="QAV41690.1"/>
    <property type="molecule type" value="Genomic_DNA"/>
</dbReference>
<evidence type="ECO:0000256" key="10">
    <source>
        <dbReference type="ARBA" id="ARBA00023157"/>
    </source>
</evidence>
<dbReference type="Pfam" id="PF05323">
    <property type="entry name" value="Pox_A21"/>
    <property type="match status" value="1"/>
</dbReference>
<keyword evidence="10" id="KW-1015">Disulfide bond</keyword>
<evidence type="ECO:0000256" key="6">
    <source>
        <dbReference type="ARBA" id="ARBA00022879"/>
    </source>
</evidence>
<evidence type="ECO:0000313" key="26">
    <source>
        <dbReference type="EMBL" id="QAV37465.1"/>
    </source>
</evidence>
<evidence type="ECO:0000313" key="30">
    <source>
        <dbReference type="EMBL" id="QAV38310.1"/>
    </source>
</evidence>
<dbReference type="EMBL" id="MK388143">
    <property type="protein sequence ID" value="QAV42873.1"/>
    <property type="molecule type" value="Genomic_DNA"/>
</dbReference>
<protein>
    <submittedName>
        <fullName evidence="13">M110L</fullName>
    </submittedName>
</protein>
<evidence type="ECO:0000313" key="22">
    <source>
        <dbReference type="EMBL" id="QAV36282.1"/>
    </source>
</evidence>
<evidence type="ECO:0000313" key="29">
    <source>
        <dbReference type="EMBL" id="QAV38141.1"/>
    </source>
</evidence>
<dbReference type="EMBL" id="MK388109">
    <property type="protein sequence ID" value="QAV37127.1"/>
    <property type="molecule type" value="Genomic_DNA"/>
</dbReference>
<dbReference type="EMBL" id="MK836424">
    <property type="protein sequence ID" value="QCO69488.1"/>
    <property type="molecule type" value="Genomic_DNA"/>
</dbReference>
<evidence type="ECO:0000313" key="14">
    <source>
        <dbReference type="EMBL" id="AFU77711.1"/>
    </source>
</evidence>
<dbReference type="EMBL" id="MK388131">
    <property type="protein sequence ID" value="QAV40845.1"/>
    <property type="molecule type" value="Genomic_DNA"/>
</dbReference>
<dbReference type="EMBL" id="GQ409969">
    <property type="protein sequence ID" value="ADK63750.1"/>
    <property type="molecule type" value="Genomic_DNA"/>
</dbReference>
<evidence type="ECO:0000313" key="57">
    <source>
        <dbReference type="Proteomes" id="UP000291087"/>
    </source>
</evidence>